<dbReference type="InterPro" id="IPR036249">
    <property type="entry name" value="Thioredoxin-like_sf"/>
</dbReference>
<evidence type="ECO:0000313" key="2">
    <source>
        <dbReference type="Proteomes" id="UP000732105"/>
    </source>
</evidence>
<comment type="caution">
    <text evidence="1">The sequence shown here is derived from an EMBL/GenBank/DDBJ whole genome shotgun (WGS) entry which is preliminary data.</text>
</comment>
<sequence length="376" mass="43647">MKRIFVLVLSFVFPLFLSGQILLDEILQENQIVETSSNSLYYIDFSATWCAPCVHVAKYLAVLQKQNPRNFYIVSLFNEPIHRIEKYLAKKENRLAIALDFNGQTFEKFKVQTLPYGVLMNTKGQVLWKGKAADLNDRLVKKFLRSNMAIANVHSILKVQEKTIVAESETAVSVDGIQLEVEDSGTDNLEILHKKDHRIFRGKLSVLLSYFIGVHKRQVQVDKNLDQYCALSLNHAVNAEDVKDYLLNYFHLNIIPKSEVGDYLTFHLQSDAHLWDCHQYDWGAESADVLLSDTEIKADNLSVKEFVYYIAYAVNKPIVLNSSINSDDLHDWHLHYKYFDLMKQQAWDNYSIKLVEEHNEFPVYRIIKKSSQRKDF</sequence>
<reference evidence="1 2" key="1">
    <citation type="submission" date="2018-12" db="EMBL/GenBank/DDBJ databases">
        <title>Marinifilum JC070 sp. nov., a marine bacterium isolated from Yongle Blue Hole in the South China Sea.</title>
        <authorList>
            <person name="Fu T."/>
        </authorList>
    </citation>
    <scope>NUCLEOTIDE SEQUENCE [LARGE SCALE GENOMIC DNA]</scope>
    <source>
        <strain evidence="1 2">JC070</strain>
    </source>
</reference>
<dbReference type="EMBL" id="RZNH01000003">
    <property type="protein sequence ID" value="NOU58899.1"/>
    <property type="molecule type" value="Genomic_DNA"/>
</dbReference>
<name>A0ABX1WS25_9BACT</name>
<evidence type="ECO:0000313" key="1">
    <source>
        <dbReference type="EMBL" id="NOU58899.1"/>
    </source>
</evidence>
<gene>
    <name evidence="1" type="ORF">ELS83_03645</name>
</gene>
<dbReference type="InterPro" id="IPR050553">
    <property type="entry name" value="Thioredoxin_ResA/DsbE_sf"/>
</dbReference>
<accession>A0ABX1WS25</accession>
<organism evidence="1 2">
    <name type="scientific">Marinifilum caeruleilacunae</name>
    <dbReference type="NCBI Taxonomy" id="2499076"/>
    <lineage>
        <taxon>Bacteria</taxon>
        <taxon>Pseudomonadati</taxon>
        <taxon>Bacteroidota</taxon>
        <taxon>Bacteroidia</taxon>
        <taxon>Marinilabiliales</taxon>
        <taxon>Marinifilaceae</taxon>
    </lineage>
</organism>
<keyword evidence="2" id="KW-1185">Reference proteome</keyword>
<proteinExistence type="predicted"/>
<protein>
    <submittedName>
        <fullName evidence="1">TlpA family protein disulfide reductase</fullName>
    </submittedName>
</protein>
<dbReference type="RefSeq" id="WP_171594177.1">
    <property type="nucleotide sequence ID" value="NZ_RZNH01000003.1"/>
</dbReference>
<dbReference type="CDD" id="cd02966">
    <property type="entry name" value="TlpA_like_family"/>
    <property type="match status" value="1"/>
</dbReference>
<dbReference type="PANTHER" id="PTHR42852:SF13">
    <property type="entry name" value="PROTEIN DIPZ"/>
    <property type="match status" value="1"/>
</dbReference>
<dbReference type="Gene3D" id="3.40.30.10">
    <property type="entry name" value="Glutaredoxin"/>
    <property type="match status" value="1"/>
</dbReference>
<dbReference type="Proteomes" id="UP000732105">
    <property type="component" value="Unassembled WGS sequence"/>
</dbReference>
<dbReference type="SUPFAM" id="SSF52833">
    <property type="entry name" value="Thioredoxin-like"/>
    <property type="match status" value="1"/>
</dbReference>
<dbReference type="PANTHER" id="PTHR42852">
    <property type="entry name" value="THIOL:DISULFIDE INTERCHANGE PROTEIN DSBE"/>
    <property type="match status" value="1"/>
</dbReference>